<dbReference type="OrthoDB" id="6022054at2759"/>
<feature type="coiled-coil region" evidence="1">
    <location>
        <begin position="641"/>
        <end position="668"/>
    </location>
</feature>
<sequence length="968" mass="107723">MASSGSLKDLSKAINAYYSNAPTLPLPDELTQAIEAYLDKHEKFDDQTSEKLHDELQVIYNSHVAGQPSRYASFIAIFRRFVTVIRTPARLFHWWDIMGESVEMNAVQEKGLLEESAAGTMDLLMMGDVYEQENKADGAVNPFAERLYLAWMDKHRPIESSQGDESDIGGGSTERPMREGLIAWGKKKPKDFLLLIDKYFIKSEYRSRSARMLCDFIQKQPPHLHLILQTPLFGNLLRCLQHDTSTTAVSLAITTLIMILPHMPSSLVPFLPILFNIYARLLFWDNERTGTVEAASEDNDARSLTSASGWEASTFCAESDDLEIRHLASYFTILYGMYPLNFTDYIRKPQRYLRHANAAESDEVDVQPTEIRDRSERFRQSHLLHPNFYTLTIDSEKTDLGRWLNCEPAELVADCMALRVPTDTVSSELMPAAQAAGAASSFFSDGSEGLDPALLSGSGPDSNIDSWRNTQDSGRESQASSRIQSTVQRQPSQSSHLSNKDSTDTRSRGVDGDSPTLPPHLVVSSSHTHLQDMIQSNKAIKSGLHQSLANDSVPSLALSHADSFPEGLASHVPSHAPTPAPVVPSPLSLAGTQTQSAYLQRQVMLLQNDLNFERYLKQQHMAHIGELRRKQVREAASEAEAQHLILANRNLRNRLDDAKKAEMQIRKESERKSKKTKTTEESLRRELLSAKQEGEKLRKIVCDAEVKELNSRQNMQSVEIEAAEISRLKAEVDRLTMSERDLQAKEVERQTAMNSAAESDNRSEILDLKLASKERELEKTKKLCQSQIAALTMQLAEAREGRRPRRTVTAGDETTAEGTLAASRAKQAELQKQYTNLMRRFTVLQSQYEDGKLAVGSVTSQGRNEFPFRMEGDDGSTYSSSPVNVRSRPHRVFSDSDYLDPATSSFNTTPALDTKPSTPAPTVSTSPGTEGAGSGSNASPDQRIYGRGECMPPRLAGCSESDTQGREG</sequence>
<dbReference type="Pfam" id="PF04388">
    <property type="entry name" value="Hamartin"/>
    <property type="match status" value="1"/>
</dbReference>
<feature type="region of interest" description="Disordered" evidence="2">
    <location>
        <begin position="864"/>
        <end position="968"/>
    </location>
</feature>
<dbReference type="STRING" id="498257.G2WQ68"/>
<feature type="region of interest" description="Disordered" evidence="2">
    <location>
        <begin position="797"/>
        <end position="822"/>
    </location>
</feature>
<reference evidence="3 4" key="1">
    <citation type="submission" date="2008-03" db="EMBL/GenBank/DDBJ databases">
        <title>The Genome Sequence of Verticillium dahliae VdLs.17.</title>
        <authorList>
            <consortium name="The Broad Institute Genome Sequencing Platform"/>
            <person name="Ma L.-J.J."/>
            <person name="Klosterman S.J."/>
            <person name="Subbarao K."/>
            <person name="Dobinson K."/>
            <person name="Veronese P."/>
            <person name="Kang S."/>
            <person name="Gold S.E."/>
            <person name="Young S."/>
            <person name="Jaffe D."/>
            <person name="Gnerre S."/>
            <person name="Berlin A."/>
            <person name="Heiman D."/>
            <person name="Hepburn T."/>
            <person name="Sykes S."/>
            <person name="Alvarado L."/>
            <person name="Kodira C.D."/>
            <person name="Lander E."/>
            <person name="Galagan J."/>
            <person name="Nusbaum C."/>
            <person name="Birren B."/>
        </authorList>
    </citation>
    <scope>NUCLEOTIDE SEQUENCE [LARGE SCALE GENOMIC DNA]</scope>
    <source>
        <strain evidence="4">VdLs.17 / ATCC MYA-4575 / FGSC 10137</strain>
    </source>
</reference>
<dbReference type="GeneID" id="20701973"/>
<organism evidence="3 4">
    <name type="scientific">Verticillium dahliae (strain VdLs.17 / ATCC MYA-4575 / FGSC 10137)</name>
    <name type="common">Verticillium wilt</name>
    <dbReference type="NCBI Taxonomy" id="498257"/>
    <lineage>
        <taxon>Eukaryota</taxon>
        <taxon>Fungi</taxon>
        <taxon>Dikarya</taxon>
        <taxon>Ascomycota</taxon>
        <taxon>Pezizomycotina</taxon>
        <taxon>Sordariomycetes</taxon>
        <taxon>Hypocreomycetidae</taxon>
        <taxon>Glomerellales</taxon>
        <taxon>Plectosphaerellaceae</taxon>
        <taxon>Verticillium</taxon>
    </lineage>
</organism>
<dbReference type="SUPFAM" id="SSF48371">
    <property type="entry name" value="ARM repeat"/>
    <property type="match status" value="1"/>
</dbReference>
<dbReference type="KEGG" id="vda:VDAG_00510"/>
<dbReference type="eggNOG" id="ENOG502R01W">
    <property type="taxonomic scope" value="Eukaryota"/>
</dbReference>
<dbReference type="Proteomes" id="UP000001611">
    <property type="component" value="Chromosome 2"/>
</dbReference>
<evidence type="ECO:0000256" key="1">
    <source>
        <dbReference type="SAM" id="Coils"/>
    </source>
</evidence>
<dbReference type="PANTHER" id="PTHR15154:SF2">
    <property type="entry name" value="HAMARTIN"/>
    <property type="match status" value="1"/>
</dbReference>
<dbReference type="InterPro" id="IPR016024">
    <property type="entry name" value="ARM-type_fold"/>
</dbReference>
<dbReference type="InParanoid" id="G2WQ68"/>
<evidence type="ECO:0000313" key="4">
    <source>
        <dbReference type="Proteomes" id="UP000001611"/>
    </source>
</evidence>
<dbReference type="RefSeq" id="XP_009650182.1">
    <property type="nucleotide sequence ID" value="XM_009651887.1"/>
</dbReference>
<feature type="compositionally biased region" description="Polar residues" evidence="2">
    <location>
        <begin position="459"/>
        <end position="497"/>
    </location>
</feature>
<dbReference type="HOGENOM" id="CLU_004261_1_0_1"/>
<feature type="region of interest" description="Disordered" evidence="2">
    <location>
        <begin position="450"/>
        <end position="530"/>
    </location>
</feature>
<gene>
    <name evidence="3" type="ORF">VDAG_00510</name>
</gene>
<dbReference type="AlphaFoldDB" id="G2WQ68"/>
<evidence type="ECO:0008006" key="5">
    <source>
        <dbReference type="Google" id="ProtNLM"/>
    </source>
</evidence>
<proteinExistence type="predicted"/>
<protein>
    <recommendedName>
        <fullName evidence="5">Tuberous sclerosis 1 protein</fullName>
    </recommendedName>
</protein>
<keyword evidence="1" id="KW-0175">Coiled coil</keyword>
<name>G2WQ68_VERDV</name>
<evidence type="ECO:0000313" key="3">
    <source>
        <dbReference type="EMBL" id="EGY13828.1"/>
    </source>
</evidence>
<dbReference type="InterPro" id="IPR007483">
    <property type="entry name" value="Hamartin"/>
</dbReference>
<keyword evidence="4" id="KW-1185">Reference proteome</keyword>
<dbReference type="GO" id="GO:0032007">
    <property type="term" value="P:negative regulation of TOR signaling"/>
    <property type="evidence" value="ECO:0007669"/>
    <property type="project" value="TreeGrafter"/>
</dbReference>
<dbReference type="GO" id="GO:0033596">
    <property type="term" value="C:TSC1-TSC2 complex"/>
    <property type="evidence" value="ECO:0007669"/>
    <property type="project" value="TreeGrafter"/>
</dbReference>
<dbReference type="EMBL" id="DS572695">
    <property type="protein sequence ID" value="EGY13828.1"/>
    <property type="molecule type" value="Genomic_DNA"/>
</dbReference>
<evidence type="ECO:0000256" key="2">
    <source>
        <dbReference type="SAM" id="MobiDB-lite"/>
    </source>
</evidence>
<feature type="compositionally biased region" description="Basic and acidic residues" evidence="2">
    <location>
        <begin position="498"/>
        <end position="511"/>
    </location>
</feature>
<feature type="compositionally biased region" description="Polar residues" evidence="2">
    <location>
        <begin position="902"/>
        <end position="911"/>
    </location>
</feature>
<accession>G2WQ68</accession>
<dbReference type="OMA" id="IMFLPHI"/>
<feature type="compositionally biased region" description="Low complexity" evidence="2">
    <location>
        <begin position="914"/>
        <end position="929"/>
    </location>
</feature>
<dbReference type="PANTHER" id="PTHR15154">
    <property type="entry name" value="HAMARTIN"/>
    <property type="match status" value="1"/>
</dbReference>
<dbReference type="GO" id="GO:0051726">
    <property type="term" value="P:regulation of cell cycle"/>
    <property type="evidence" value="ECO:0007669"/>
    <property type="project" value="TreeGrafter"/>
</dbReference>